<feature type="compositionally biased region" description="Polar residues" evidence="1">
    <location>
        <begin position="331"/>
        <end position="353"/>
    </location>
</feature>
<accession>A0A151GRM0</accession>
<dbReference type="EMBL" id="LAYC01000001">
    <property type="protein sequence ID" value="KYK59755.1"/>
    <property type="molecule type" value="Genomic_DNA"/>
</dbReference>
<evidence type="ECO:0000313" key="3">
    <source>
        <dbReference type="Proteomes" id="UP000076580"/>
    </source>
</evidence>
<dbReference type="GeneID" id="63713532"/>
<dbReference type="InterPro" id="IPR031472">
    <property type="entry name" value="MAT1-1-2/MatA-2/Smr1"/>
</dbReference>
<dbReference type="RefSeq" id="XP_040659107.1">
    <property type="nucleotide sequence ID" value="XM_040798224.1"/>
</dbReference>
<proteinExistence type="predicted"/>
<dbReference type="Proteomes" id="UP000076580">
    <property type="component" value="Chromosome 01"/>
</dbReference>
<evidence type="ECO:0008006" key="4">
    <source>
        <dbReference type="Google" id="ProtNLM"/>
    </source>
</evidence>
<gene>
    <name evidence="2" type="ORF">DCS_00889</name>
</gene>
<dbReference type="AlphaFoldDB" id="A0A151GRM0"/>
<name>A0A151GRM0_DRECN</name>
<protein>
    <recommendedName>
        <fullName evidence="4">MAT1-1-2</fullName>
    </recommendedName>
</protein>
<sequence length="353" mass="40417">MESICTFEPFYLRGDIIGTPINNIDNIRVRSLNAYLDRHKLELPAYPSEEVAVRECTLVIHDLLRNIDEENDVLKRLHETAAQHRVSTFSIVRGALAMWYNSALPALSRDPSRGGNSNSDEHLHECSTAEAPWNHIFSSEKYGTANIGIVAMLMTLERWEKENHPLLRIGSLVSKSVTTLIFAVFLITPQMVNQDWIKESKQKEIKETMGTFLRCSWAMSRENYDMVDCHPPGTEFGATLDEIAIDYTGRNLITKIGRPEWGIASLSHPMRRVPGSQWNKFLKNHRQPMFPKAPQAETYEDYYSELRTRMDMTGRPRQVLNSKQSEDQHKTLSNSTGESYSTMELTENASYNN</sequence>
<dbReference type="Pfam" id="PF17043">
    <property type="entry name" value="MAT1-1-2"/>
    <property type="match status" value="1"/>
</dbReference>
<dbReference type="InParanoid" id="A0A151GRM0"/>
<comment type="caution">
    <text evidence="2">The sequence shown here is derived from an EMBL/GenBank/DDBJ whole genome shotgun (WGS) entry which is preliminary data.</text>
</comment>
<reference evidence="2 3" key="1">
    <citation type="journal article" date="2016" name="Sci. Rep.">
        <title>Insights into Adaptations to a Near-Obligate Nematode Endoparasitic Lifestyle from the Finished Genome of Drechmeria coniospora.</title>
        <authorList>
            <person name="Zhang L."/>
            <person name="Zhou Z."/>
            <person name="Guo Q."/>
            <person name="Fokkens L."/>
            <person name="Miskei M."/>
            <person name="Pocsi I."/>
            <person name="Zhang W."/>
            <person name="Chen M."/>
            <person name="Wang L."/>
            <person name="Sun Y."/>
            <person name="Donzelli B.G."/>
            <person name="Gibson D.M."/>
            <person name="Nelson D.R."/>
            <person name="Luo J.G."/>
            <person name="Rep M."/>
            <person name="Liu H."/>
            <person name="Yang S."/>
            <person name="Wang J."/>
            <person name="Krasnoff S.B."/>
            <person name="Xu Y."/>
            <person name="Molnar I."/>
            <person name="Lin M."/>
        </authorList>
    </citation>
    <scope>NUCLEOTIDE SEQUENCE [LARGE SCALE GENOMIC DNA]</scope>
    <source>
        <strain evidence="2 3">ARSEF 6962</strain>
    </source>
</reference>
<organism evidence="2 3">
    <name type="scientific">Drechmeria coniospora</name>
    <name type="common">Nematophagous fungus</name>
    <name type="synonym">Meria coniospora</name>
    <dbReference type="NCBI Taxonomy" id="98403"/>
    <lineage>
        <taxon>Eukaryota</taxon>
        <taxon>Fungi</taxon>
        <taxon>Dikarya</taxon>
        <taxon>Ascomycota</taxon>
        <taxon>Pezizomycotina</taxon>
        <taxon>Sordariomycetes</taxon>
        <taxon>Hypocreomycetidae</taxon>
        <taxon>Hypocreales</taxon>
        <taxon>Ophiocordycipitaceae</taxon>
        <taxon>Drechmeria</taxon>
    </lineage>
</organism>
<evidence type="ECO:0000313" key="2">
    <source>
        <dbReference type="EMBL" id="KYK59755.1"/>
    </source>
</evidence>
<keyword evidence="3" id="KW-1185">Reference proteome</keyword>
<feature type="region of interest" description="Disordered" evidence="1">
    <location>
        <begin position="317"/>
        <end position="353"/>
    </location>
</feature>
<evidence type="ECO:0000256" key="1">
    <source>
        <dbReference type="SAM" id="MobiDB-lite"/>
    </source>
</evidence>